<accession>A0A0E0F3Z4</accession>
<dbReference type="Proteomes" id="UP000008021">
    <property type="component" value="Chromosome 11"/>
</dbReference>
<keyword evidence="1" id="KW-0732">Signal</keyword>
<feature type="chain" id="PRO_5002359091" evidence="1">
    <location>
        <begin position="18"/>
        <end position="85"/>
    </location>
</feature>
<reference evidence="2" key="1">
    <citation type="submission" date="2015-04" db="UniProtKB">
        <authorList>
            <consortium name="EnsemblPlants"/>
        </authorList>
    </citation>
    <scope>IDENTIFICATION</scope>
</reference>
<feature type="signal peptide" evidence="1">
    <location>
        <begin position="1"/>
        <end position="17"/>
    </location>
</feature>
<dbReference type="HOGENOM" id="CLU_2516460_0_0_1"/>
<evidence type="ECO:0000256" key="1">
    <source>
        <dbReference type="SAM" id="SignalP"/>
    </source>
</evidence>
<protein>
    <submittedName>
        <fullName evidence="2">Uncharacterized protein</fullName>
    </submittedName>
</protein>
<name>A0A0E0F3Z4_9ORYZ</name>
<dbReference type="Gramene" id="OMERI11G06460.1">
    <property type="protein sequence ID" value="OMERI11G06460.1"/>
    <property type="gene ID" value="OMERI11G06460"/>
</dbReference>
<organism evidence="2">
    <name type="scientific">Oryza meridionalis</name>
    <dbReference type="NCBI Taxonomy" id="40149"/>
    <lineage>
        <taxon>Eukaryota</taxon>
        <taxon>Viridiplantae</taxon>
        <taxon>Streptophyta</taxon>
        <taxon>Embryophyta</taxon>
        <taxon>Tracheophyta</taxon>
        <taxon>Spermatophyta</taxon>
        <taxon>Magnoliopsida</taxon>
        <taxon>Liliopsida</taxon>
        <taxon>Poales</taxon>
        <taxon>Poaceae</taxon>
        <taxon>BOP clade</taxon>
        <taxon>Oryzoideae</taxon>
        <taxon>Oryzeae</taxon>
        <taxon>Oryzinae</taxon>
        <taxon>Oryza</taxon>
    </lineage>
</organism>
<proteinExistence type="predicted"/>
<keyword evidence="3" id="KW-1185">Reference proteome</keyword>
<dbReference type="EnsemblPlants" id="OMERI11G06460.1">
    <property type="protein sequence ID" value="OMERI11G06460.1"/>
    <property type="gene ID" value="OMERI11G06460"/>
</dbReference>
<reference evidence="2" key="2">
    <citation type="submission" date="2018-05" db="EMBL/GenBank/DDBJ databases">
        <title>OmerRS3 (Oryza meridionalis Reference Sequence Version 3).</title>
        <authorList>
            <person name="Zhang J."/>
            <person name="Kudrna D."/>
            <person name="Lee S."/>
            <person name="Talag J."/>
            <person name="Welchert J."/>
            <person name="Wing R.A."/>
        </authorList>
    </citation>
    <scope>NUCLEOTIDE SEQUENCE [LARGE SCALE GENOMIC DNA]</scope>
    <source>
        <strain evidence="2">cv. OR44</strain>
    </source>
</reference>
<evidence type="ECO:0000313" key="3">
    <source>
        <dbReference type="Proteomes" id="UP000008021"/>
    </source>
</evidence>
<evidence type="ECO:0000313" key="2">
    <source>
        <dbReference type="EnsemblPlants" id="OMERI11G06460.1"/>
    </source>
</evidence>
<sequence length="85" mass="9172">MKLMRLLLFVASCPTAAVLLCCPACLSRRHQAGATAQVKVNVMFSGMTQCFGENKVSTIEILTESCGSSSSPMFRCCMEQEGQSD</sequence>
<dbReference type="AlphaFoldDB" id="A0A0E0F3Z4"/>